<dbReference type="Proteomes" id="UP000192756">
    <property type="component" value="Unassembled WGS sequence"/>
</dbReference>
<dbReference type="STRING" id="151894.SAMN04488524_2590"/>
<dbReference type="AlphaFoldDB" id="A0A1W2BSG0"/>
<accession>A0A1W2BSG0</accession>
<evidence type="ECO:0000313" key="2">
    <source>
        <dbReference type="Proteomes" id="UP000192756"/>
    </source>
</evidence>
<proteinExistence type="predicted"/>
<dbReference type="EMBL" id="FWXT01000001">
    <property type="protein sequence ID" value="SMC75676.1"/>
    <property type="molecule type" value="Genomic_DNA"/>
</dbReference>
<protein>
    <submittedName>
        <fullName evidence="1">Uncharacterized protein</fullName>
    </submittedName>
</protein>
<name>A0A1W2BSG0_9SPHI</name>
<dbReference type="OrthoDB" id="1366124at2"/>
<sequence length="70" mass="7967">MATYRLDRTSFKAQTVSEAADHASYYKKLSWVERLKIAAYLNSVAFDYAEGHPPKIDKTKFRAHSRSANG</sequence>
<gene>
    <name evidence="1" type="ORF">SAMN04488524_2590</name>
</gene>
<organism evidence="1 2">
    <name type="scientific">Pedobacter africanus</name>
    <dbReference type="NCBI Taxonomy" id="151894"/>
    <lineage>
        <taxon>Bacteria</taxon>
        <taxon>Pseudomonadati</taxon>
        <taxon>Bacteroidota</taxon>
        <taxon>Sphingobacteriia</taxon>
        <taxon>Sphingobacteriales</taxon>
        <taxon>Sphingobacteriaceae</taxon>
        <taxon>Pedobacter</taxon>
    </lineage>
</organism>
<keyword evidence="2" id="KW-1185">Reference proteome</keyword>
<reference evidence="2" key="1">
    <citation type="submission" date="2017-04" db="EMBL/GenBank/DDBJ databases">
        <authorList>
            <person name="Varghese N."/>
            <person name="Submissions S."/>
        </authorList>
    </citation>
    <scope>NUCLEOTIDE SEQUENCE [LARGE SCALE GENOMIC DNA]</scope>
    <source>
        <strain evidence="2">DSM 12126</strain>
    </source>
</reference>
<evidence type="ECO:0000313" key="1">
    <source>
        <dbReference type="EMBL" id="SMC75676.1"/>
    </source>
</evidence>
<dbReference type="RefSeq" id="WP_084239158.1">
    <property type="nucleotide sequence ID" value="NZ_FWXT01000001.1"/>
</dbReference>